<sequence length="262" mass="30162">MEVSSASFVEERQPLDRKSTFREAARHAQERIVVENFFQELRSNLAAFTANNDLLRKTLANQDSLWSLQRLDSIQSQNVELTRCIKSIYVSLSCRMTYGHIYIVLKDANKDVSRAMRNFRSLLVELITRLQDEINREERFLESSACTISMTDEDKGLCFMEEDASALFDNQCSCLIPSEECGDNFPNAETVSESRRKILFNFLQSVESNLTNVEEFLLELDRKNMGSFHTKMKWSRIARCIISVSLIFVIIVSAGLIVFRPL</sequence>
<dbReference type="AlphaFoldDB" id="A0A9C7UP94"/>
<dbReference type="Proteomes" id="UP001061958">
    <property type="component" value="Unassembled WGS sequence"/>
</dbReference>
<keyword evidence="1" id="KW-1133">Transmembrane helix</keyword>
<dbReference type="EMBL" id="BQMJ01000017">
    <property type="protein sequence ID" value="GJQ10689.1"/>
    <property type="molecule type" value="Genomic_DNA"/>
</dbReference>
<evidence type="ECO:0000313" key="3">
    <source>
        <dbReference type="Proteomes" id="UP001061958"/>
    </source>
</evidence>
<organism evidence="2 3">
    <name type="scientific">Galdieria partita</name>
    <dbReference type="NCBI Taxonomy" id="83374"/>
    <lineage>
        <taxon>Eukaryota</taxon>
        <taxon>Rhodophyta</taxon>
        <taxon>Bangiophyceae</taxon>
        <taxon>Galdieriales</taxon>
        <taxon>Galdieriaceae</taxon>
        <taxon>Galdieria</taxon>
    </lineage>
</organism>
<proteinExistence type="predicted"/>
<protein>
    <submittedName>
        <fullName evidence="2">Uncharacterized protein</fullName>
    </submittedName>
</protein>
<evidence type="ECO:0000313" key="2">
    <source>
        <dbReference type="EMBL" id="GJQ10689.1"/>
    </source>
</evidence>
<accession>A0A9C7UP94</accession>
<gene>
    <name evidence="2" type="ORF">GpartN1_g2480.t1</name>
</gene>
<dbReference type="OrthoDB" id="10394860at2759"/>
<feature type="transmembrane region" description="Helical" evidence="1">
    <location>
        <begin position="237"/>
        <end position="259"/>
    </location>
</feature>
<name>A0A9C7UP94_9RHOD</name>
<reference evidence="2" key="2">
    <citation type="submission" date="2022-01" db="EMBL/GenBank/DDBJ databases">
        <authorList>
            <person name="Hirooka S."/>
            <person name="Miyagishima S.Y."/>
        </authorList>
    </citation>
    <scope>NUCLEOTIDE SEQUENCE</scope>
    <source>
        <strain evidence="2">NBRC 102759</strain>
    </source>
</reference>
<keyword evidence="1" id="KW-0812">Transmembrane</keyword>
<evidence type="ECO:0000256" key="1">
    <source>
        <dbReference type="SAM" id="Phobius"/>
    </source>
</evidence>
<keyword evidence="1" id="KW-0472">Membrane</keyword>
<keyword evidence="3" id="KW-1185">Reference proteome</keyword>
<reference evidence="2" key="1">
    <citation type="journal article" date="2022" name="Proc. Natl. Acad. Sci. U.S.A.">
        <title>Life cycle and functional genomics of the unicellular red alga Galdieria for elucidating algal and plant evolution and industrial use.</title>
        <authorList>
            <person name="Hirooka S."/>
            <person name="Itabashi T."/>
            <person name="Ichinose T.M."/>
            <person name="Onuma R."/>
            <person name="Fujiwara T."/>
            <person name="Yamashita S."/>
            <person name="Jong L.W."/>
            <person name="Tomita R."/>
            <person name="Iwane A.H."/>
            <person name="Miyagishima S.Y."/>
        </authorList>
    </citation>
    <scope>NUCLEOTIDE SEQUENCE</scope>
    <source>
        <strain evidence="2">NBRC 102759</strain>
    </source>
</reference>
<comment type="caution">
    <text evidence="2">The sequence shown here is derived from an EMBL/GenBank/DDBJ whole genome shotgun (WGS) entry which is preliminary data.</text>
</comment>